<evidence type="ECO:0000256" key="7">
    <source>
        <dbReference type="SAM" id="Phobius"/>
    </source>
</evidence>
<name>A0ABP8QI85_9GAMM</name>
<feature type="transmembrane region" description="Helical" evidence="7">
    <location>
        <begin position="287"/>
        <end position="309"/>
    </location>
</feature>
<keyword evidence="6 7" id="KW-0472">Membrane</keyword>
<sequence length="482" mass="54747">MEWNPRRRASLILLLIILGGFLVTSWLSYRVARDSLGEQIAQDALPLTSDNLYSEIQQDLIRPVFISSLMAQDTYVRDWALRGEQQQDPIIKYLKEIQSRYNTVTSFFVSERTRRYYHTSGVLKEVSRQDPGDAWYFRALALPKGEDFEINIDHDTANRQNLVVFVNYRVYDYAGNPIGVTGVGLAVTKVQQLVETYQTRYHRRVYFVDKEGQVALQAQADHRKSLFDEPGLAALATQILTQPAGSFRYERDGHPVFVASRWVEPFKWYLMVEQEATPFDGRLWNTLLTNLLLTLGIGLGVLLVAHVTFRGYQQRLERMASTDKLTGALNRQVFEEQLHLLHQLAARRQQPLALAMLDLDHFKRVNDDFGHLVGDQVLKQFAHLCSLGIRKSDLLCRWGGEEFVLVLPDCPLAEAMQRVEGLRSRLASQSFKPPITLSAGLVVVADGETVDQALQRADAALYRAKDAGRNRLEVDGLPEVAA</sequence>
<evidence type="ECO:0000313" key="10">
    <source>
        <dbReference type="Proteomes" id="UP001501321"/>
    </source>
</evidence>
<reference evidence="10" key="1">
    <citation type="journal article" date="2019" name="Int. J. Syst. Evol. Microbiol.">
        <title>The Global Catalogue of Microorganisms (GCM) 10K type strain sequencing project: providing services to taxonomists for standard genome sequencing and annotation.</title>
        <authorList>
            <consortium name="The Broad Institute Genomics Platform"/>
            <consortium name="The Broad Institute Genome Sequencing Center for Infectious Disease"/>
            <person name="Wu L."/>
            <person name="Ma J."/>
        </authorList>
    </citation>
    <scope>NUCLEOTIDE SEQUENCE [LARGE SCALE GENOMIC DNA]</scope>
    <source>
        <strain evidence="10">JCM 32226</strain>
    </source>
</reference>
<dbReference type="CDD" id="cd01949">
    <property type="entry name" value="GGDEF"/>
    <property type="match status" value="1"/>
</dbReference>
<dbReference type="NCBIfam" id="TIGR00254">
    <property type="entry name" value="GGDEF"/>
    <property type="match status" value="1"/>
</dbReference>
<evidence type="ECO:0000256" key="2">
    <source>
        <dbReference type="ARBA" id="ARBA00012528"/>
    </source>
</evidence>
<evidence type="ECO:0000256" key="1">
    <source>
        <dbReference type="ARBA" id="ARBA00004651"/>
    </source>
</evidence>
<keyword evidence="10" id="KW-1185">Reference proteome</keyword>
<dbReference type="InterPro" id="IPR000160">
    <property type="entry name" value="GGDEF_dom"/>
</dbReference>
<feature type="domain" description="GGDEF" evidence="8">
    <location>
        <begin position="350"/>
        <end position="477"/>
    </location>
</feature>
<evidence type="ECO:0000256" key="5">
    <source>
        <dbReference type="ARBA" id="ARBA00022989"/>
    </source>
</evidence>
<dbReference type="Proteomes" id="UP001501321">
    <property type="component" value="Unassembled WGS sequence"/>
</dbReference>
<keyword evidence="4 7" id="KW-0812">Transmembrane</keyword>
<dbReference type="Gene3D" id="3.30.70.270">
    <property type="match status" value="1"/>
</dbReference>
<dbReference type="PANTHER" id="PTHR45138">
    <property type="entry name" value="REGULATORY COMPONENTS OF SENSORY TRANSDUCTION SYSTEM"/>
    <property type="match status" value="1"/>
</dbReference>
<evidence type="ECO:0000259" key="8">
    <source>
        <dbReference type="PROSITE" id="PS50887"/>
    </source>
</evidence>
<dbReference type="EMBL" id="BAABFC010000028">
    <property type="protein sequence ID" value="GAA4503907.1"/>
    <property type="molecule type" value="Genomic_DNA"/>
</dbReference>
<proteinExistence type="predicted"/>
<dbReference type="PROSITE" id="PS50887">
    <property type="entry name" value="GGDEF"/>
    <property type="match status" value="1"/>
</dbReference>
<dbReference type="InterPro" id="IPR033479">
    <property type="entry name" value="dCache_1"/>
</dbReference>
<organism evidence="9 10">
    <name type="scientific">Pseudaeromonas paramecii</name>
    <dbReference type="NCBI Taxonomy" id="2138166"/>
    <lineage>
        <taxon>Bacteria</taxon>
        <taxon>Pseudomonadati</taxon>
        <taxon>Pseudomonadota</taxon>
        <taxon>Gammaproteobacteria</taxon>
        <taxon>Aeromonadales</taxon>
        <taxon>Aeromonadaceae</taxon>
        <taxon>Pseudaeromonas</taxon>
    </lineage>
</organism>
<dbReference type="CDD" id="cd18774">
    <property type="entry name" value="PDC2_HK_sensor"/>
    <property type="match status" value="1"/>
</dbReference>
<evidence type="ECO:0000256" key="4">
    <source>
        <dbReference type="ARBA" id="ARBA00022692"/>
    </source>
</evidence>
<keyword evidence="3" id="KW-1003">Cell membrane</keyword>
<comment type="caution">
    <text evidence="9">The sequence shown here is derived from an EMBL/GenBank/DDBJ whole genome shotgun (WGS) entry which is preliminary data.</text>
</comment>
<accession>A0ABP8QI85</accession>
<dbReference type="InterPro" id="IPR029787">
    <property type="entry name" value="Nucleotide_cyclase"/>
</dbReference>
<dbReference type="InterPro" id="IPR043128">
    <property type="entry name" value="Rev_trsase/Diguanyl_cyclase"/>
</dbReference>
<dbReference type="SUPFAM" id="SSF55073">
    <property type="entry name" value="Nucleotide cyclase"/>
    <property type="match status" value="1"/>
</dbReference>
<evidence type="ECO:0000313" key="9">
    <source>
        <dbReference type="EMBL" id="GAA4503907.1"/>
    </source>
</evidence>
<dbReference type="Gene3D" id="3.30.450.20">
    <property type="entry name" value="PAS domain"/>
    <property type="match status" value="1"/>
</dbReference>
<dbReference type="Pfam" id="PF02743">
    <property type="entry name" value="dCache_1"/>
    <property type="match status" value="1"/>
</dbReference>
<gene>
    <name evidence="9" type="ORF">GCM10023095_30930</name>
</gene>
<dbReference type="SMART" id="SM00267">
    <property type="entry name" value="GGDEF"/>
    <property type="match status" value="1"/>
</dbReference>
<protein>
    <recommendedName>
        <fullName evidence="2">diguanylate cyclase</fullName>
        <ecNumber evidence="2">2.7.7.65</ecNumber>
    </recommendedName>
</protein>
<dbReference type="CDD" id="cd18773">
    <property type="entry name" value="PDC1_HK_sensor"/>
    <property type="match status" value="1"/>
</dbReference>
<dbReference type="RefSeq" id="WP_345014753.1">
    <property type="nucleotide sequence ID" value="NZ_BAABFC010000028.1"/>
</dbReference>
<dbReference type="Pfam" id="PF00990">
    <property type="entry name" value="GGDEF"/>
    <property type="match status" value="1"/>
</dbReference>
<dbReference type="PANTHER" id="PTHR45138:SF26">
    <property type="entry name" value="DIGUANYLATE CYCLASE"/>
    <property type="match status" value="1"/>
</dbReference>
<dbReference type="InterPro" id="IPR050469">
    <property type="entry name" value="Diguanylate_Cyclase"/>
</dbReference>
<dbReference type="EC" id="2.7.7.65" evidence="2"/>
<comment type="subcellular location">
    <subcellularLocation>
        <location evidence="1">Cell membrane</location>
        <topology evidence="1">Multi-pass membrane protein</topology>
    </subcellularLocation>
</comment>
<evidence type="ECO:0000256" key="3">
    <source>
        <dbReference type="ARBA" id="ARBA00022475"/>
    </source>
</evidence>
<evidence type="ECO:0000256" key="6">
    <source>
        <dbReference type="ARBA" id="ARBA00023136"/>
    </source>
</evidence>
<keyword evidence="5 7" id="KW-1133">Transmembrane helix</keyword>